<dbReference type="InterPro" id="IPR028973">
    <property type="entry name" value="PhnB-like"/>
</dbReference>
<name>A0A4V6MCG4_9MICO</name>
<dbReference type="PANTHER" id="PTHR33990:SF1">
    <property type="entry name" value="PROTEIN YJDN"/>
    <property type="match status" value="1"/>
</dbReference>
<protein>
    <submittedName>
        <fullName evidence="2">PhnB protein</fullName>
    </submittedName>
</protein>
<dbReference type="OrthoDB" id="9795306at2"/>
<dbReference type="RefSeq" id="WP_130454094.1">
    <property type="nucleotide sequence ID" value="NZ_QYAG01000001.1"/>
</dbReference>
<evidence type="ECO:0000259" key="1">
    <source>
        <dbReference type="Pfam" id="PF06983"/>
    </source>
</evidence>
<gene>
    <name evidence="2" type="ORF">EV139_1897</name>
</gene>
<evidence type="ECO:0000313" key="2">
    <source>
        <dbReference type="EMBL" id="RZT64479.1"/>
    </source>
</evidence>
<feature type="domain" description="PhnB-like" evidence="1">
    <location>
        <begin position="6"/>
        <end position="135"/>
    </location>
</feature>
<dbReference type="AlphaFoldDB" id="A0A4V6MCG4"/>
<dbReference type="Gene3D" id="3.10.180.10">
    <property type="entry name" value="2,3-Dihydroxybiphenyl 1,2-Dioxygenase, domain 1"/>
    <property type="match status" value="1"/>
</dbReference>
<comment type="caution">
    <text evidence="2">The sequence shown here is derived from an EMBL/GenBank/DDBJ whole genome shotgun (WGS) entry which is preliminary data.</text>
</comment>
<dbReference type="SUPFAM" id="SSF54593">
    <property type="entry name" value="Glyoxalase/Bleomycin resistance protein/Dihydroxybiphenyl dioxygenase"/>
    <property type="match status" value="1"/>
</dbReference>
<dbReference type="PANTHER" id="PTHR33990">
    <property type="entry name" value="PROTEIN YJDN-RELATED"/>
    <property type="match status" value="1"/>
</dbReference>
<reference evidence="2 3" key="1">
    <citation type="journal article" date="2015" name="Stand. Genomic Sci.">
        <title>Genomic Encyclopedia of Bacterial and Archaeal Type Strains, Phase III: the genomes of soil and plant-associated and newly described type strains.</title>
        <authorList>
            <person name="Whitman W.B."/>
            <person name="Woyke T."/>
            <person name="Klenk H.P."/>
            <person name="Zhou Y."/>
            <person name="Lilburn T.G."/>
            <person name="Beck B.J."/>
            <person name="De Vos P."/>
            <person name="Vandamme P."/>
            <person name="Eisen J.A."/>
            <person name="Garrity G."/>
            <person name="Hugenholtz P."/>
            <person name="Kyrpides N.C."/>
        </authorList>
    </citation>
    <scope>NUCLEOTIDE SEQUENCE [LARGE SCALE GENOMIC DNA]</scope>
    <source>
        <strain evidence="2 3">RF6</strain>
    </source>
</reference>
<dbReference type="Pfam" id="PF06983">
    <property type="entry name" value="3-dmu-9_3-mt"/>
    <property type="match status" value="1"/>
</dbReference>
<accession>A0A4V6MCG4</accession>
<sequence>MTIRLNPYLNFHGTAREALTFYESVLGGSLNIMTYASIPGMMGADDEGEKVMHGQLDTDDGLTLMAADLPASMSGSPDASAGGVSVTLSGDQSARIRAAWDGLSAGGTTVEPFAEAPWGDTFGMLVDRFGVPWMISLERAA</sequence>
<organism evidence="2 3">
    <name type="scientific">Leucobacter luti</name>
    <dbReference type="NCBI Taxonomy" id="340320"/>
    <lineage>
        <taxon>Bacteria</taxon>
        <taxon>Bacillati</taxon>
        <taxon>Actinomycetota</taxon>
        <taxon>Actinomycetes</taxon>
        <taxon>Micrococcales</taxon>
        <taxon>Microbacteriaceae</taxon>
        <taxon>Leucobacter</taxon>
    </lineage>
</organism>
<dbReference type="EMBL" id="SHKI01000005">
    <property type="protein sequence ID" value="RZT64479.1"/>
    <property type="molecule type" value="Genomic_DNA"/>
</dbReference>
<proteinExistence type="predicted"/>
<keyword evidence="3" id="KW-1185">Reference proteome</keyword>
<evidence type="ECO:0000313" key="3">
    <source>
        <dbReference type="Proteomes" id="UP000291832"/>
    </source>
</evidence>
<dbReference type="CDD" id="cd06588">
    <property type="entry name" value="PhnB_like"/>
    <property type="match status" value="1"/>
</dbReference>
<dbReference type="InterPro" id="IPR029068">
    <property type="entry name" value="Glyas_Bleomycin-R_OHBP_Dase"/>
</dbReference>
<dbReference type="Proteomes" id="UP000291832">
    <property type="component" value="Unassembled WGS sequence"/>
</dbReference>